<organism evidence="1">
    <name type="scientific">hydrothermal vent metagenome</name>
    <dbReference type="NCBI Taxonomy" id="652676"/>
    <lineage>
        <taxon>unclassified sequences</taxon>
        <taxon>metagenomes</taxon>
        <taxon>ecological metagenomes</taxon>
    </lineage>
</organism>
<sequence length="47" mass="5054">SPRKPVTPLGYYRPGEATPKLHYQIPFSTKGAALQAGTVTGLIFLLP</sequence>
<gene>
    <name evidence="1" type="ORF">MNBD_PLANCTO02-874</name>
</gene>
<protein>
    <submittedName>
        <fullName evidence="1">Uncharacterized protein</fullName>
    </submittedName>
</protein>
<name>A0A3B1DP84_9ZZZZ</name>
<reference evidence="1" key="1">
    <citation type="submission" date="2018-06" db="EMBL/GenBank/DDBJ databases">
        <authorList>
            <person name="Zhirakovskaya E."/>
        </authorList>
    </citation>
    <scope>NUCLEOTIDE SEQUENCE</scope>
</reference>
<evidence type="ECO:0000313" key="1">
    <source>
        <dbReference type="EMBL" id="VAX37924.1"/>
    </source>
</evidence>
<feature type="non-terminal residue" evidence="1">
    <location>
        <position position="1"/>
    </location>
</feature>
<dbReference type="EMBL" id="UOGL01000152">
    <property type="protein sequence ID" value="VAX37924.1"/>
    <property type="molecule type" value="Genomic_DNA"/>
</dbReference>
<proteinExistence type="predicted"/>
<dbReference type="AlphaFoldDB" id="A0A3B1DP84"/>
<accession>A0A3B1DP84</accession>